<evidence type="ECO:0000313" key="3">
    <source>
        <dbReference type="Proteomes" id="UP000605676"/>
    </source>
</evidence>
<protein>
    <submittedName>
        <fullName evidence="2">Thioredoxin family protein</fullName>
    </submittedName>
</protein>
<dbReference type="SUPFAM" id="SSF52833">
    <property type="entry name" value="Thioredoxin-like"/>
    <property type="match status" value="1"/>
</dbReference>
<dbReference type="RefSeq" id="WP_200465700.1">
    <property type="nucleotide sequence ID" value="NZ_JAENRR010000034.1"/>
</dbReference>
<dbReference type="InterPro" id="IPR013766">
    <property type="entry name" value="Thioredoxin_domain"/>
</dbReference>
<dbReference type="InterPro" id="IPR036249">
    <property type="entry name" value="Thioredoxin-like_sf"/>
</dbReference>
<proteinExistence type="predicted"/>
<evidence type="ECO:0000259" key="1">
    <source>
        <dbReference type="Pfam" id="PF00085"/>
    </source>
</evidence>
<evidence type="ECO:0000313" key="2">
    <source>
        <dbReference type="EMBL" id="MBK3518473.1"/>
    </source>
</evidence>
<dbReference type="Gene3D" id="3.40.30.10">
    <property type="entry name" value="Glutaredoxin"/>
    <property type="match status" value="1"/>
</dbReference>
<feature type="domain" description="Thioredoxin" evidence="1">
    <location>
        <begin position="53"/>
        <end position="124"/>
    </location>
</feature>
<dbReference type="PROSITE" id="PS51257">
    <property type="entry name" value="PROKAR_LIPOPROTEIN"/>
    <property type="match status" value="1"/>
</dbReference>
<gene>
    <name evidence="2" type="ORF">JIV24_14105</name>
</gene>
<dbReference type="CDD" id="cd02947">
    <property type="entry name" value="TRX_family"/>
    <property type="match status" value="1"/>
</dbReference>
<dbReference type="EMBL" id="JAENRR010000034">
    <property type="protein sequence ID" value="MBK3518473.1"/>
    <property type="molecule type" value="Genomic_DNA"/>
</dbReference>
<accession>A0ABS1HMI6</accession>
<dbReference type="InterPro" id="IPR047698">
    <property type="entry name" value="ArsF-like"/>
</dbReference>
<keyword evidence="3" id="KW-1185">Reference proteome</keyword>
<reference evidence="2 3" key="1">
    <citation type="submission" date="2021-01" db="EMBL/GenBank/DDBJ databases">
        <title>Carboxyliciviraga sp.nov., isolated from coastal sediments.</title>
        <authorList>
            <person name="Lu D."/>
            <person name="Zhang T."/>
        </authorList>
    </citation>
    <scope>NUCLEOTIDE SEQUENCE [LARGE SCALE GENOMIC DNA]</scope>
    <source>
        <strain evidence="2 3">N1Y132</strain>
    </source>
</reference>
<dbReference type="Proteomes" id="UP000605676">
    <property type="component" value="Unassembled WGS sequence"/>
</dbReference>
<organism evidence="2 3">
    <name type="scientific">Carboxylicivirga marina</name>
    <dbReference type="NCBI Taxonomy" id="2800988"/>
    <lineage>
        <taxon>Bacteria</taxon>
        <taxon>Pseudomonadati</taxon>
        <taxon>Bacteroidota</taxon>
        <taxon>Bacteroidia</taxon>
        <taxon>Marinilabiliales</taxon>
        <taxon>Marinilabiliaceae</taxon>
        <taxon>Carboxylicivirga</taxon>
    </lineage>
</organism>
<comment type="caution">
    <text evidence="2">The sequence shown here is derived from an EMBL/GenBank/DDBJ whole genome shotgun (WGS) entry which is preliminary data.</text>
</comment>
<name>A0ABS1HMI6_9BACT</name>
<sequence>MNKLIYTLFVVATMAITTGCNSNKQKSETNTECCSNETKSCCSSKSEIPAIDASKVSVVYFHATRRCATCEAVEKVTKETLAKHFDGSVPFHSINREEEKELAKKYKIEWQTLMIMKGDNVKNITNEAFLNARTKPEKLEALIKSTIESML</sequence>
<dbReference type="Pfam" id="PF00085">
    <property type="entry name" value="Thioredoxin"/>
    <property type="match status" value="1"/>
</dbReference>
<dbReference type="NCBIfam" id="NF040494">
    <property type="entry name" value="nitrored_ArsF"/>
    <property type="match status" value="1"/>
</dbReference>